<protein>
    <submittedName>
        <fullName evidence="2">Uncharacterized protein</fullName>
    </submittedName>
</protein>
<feature type="region of interest" description="Disordered" evidence="1">
    <location>
        <begin position="43"/>
        <end position="73"/>
    </location>
</feature>
<feature type="compositionally biased region" description="Basic residues" evidence="1">
    <location>
        <begin position="55"/>
        <end position="73"/>
    </location>
</feature>
<dbReference type="EMBL" id="JAAKFY010000010">
    <property type="protein sequence ID" value="KAF3850928.1"/>
    <property type="molecule type" value="Genomic_DNA"/>
</dbReference>
<comment type="caution">
    <text evidence="2">The sequence shown here is derived from an EMBL/GenBank/DDBJ whole genome shotgun (WGS) entry which is preliminary data.</text>
</comment>
<accession>A0A7J5YRK2</accession>
<evidence type="ECO:0000256" key="1">
    <source>
        <dbReference type="SAM" id="MobiDB-lite"/>
    </source>
</evidence>
<keyword evidence="3" id="KW-1185">Reference proteome</keyword>
<dbReference type="OrthoDB" id="10264298at2759"/>
<name>A0A7J5YRK2_DISMA</name>
<dbReference type="AlphaFoldDB" id="A0A7J5YRK2"/>
<gene>
    <name evidence="2" type="ORF">F7725_012700</name>
</gene>
<evidence type="ECO:0000313" key="2">
    <source>
        <dbReference type="EMBL" id="KAF3850928.1"/>
    </source>
</evidence>
<reference evidence="2 3" key="1">
    <citation type="submission" date="2020-03" db="EMBL/GenBank/DDBJ databases">
        <title>Dissostichus mawsoni Genome sequencing and assembly.</title>
        <authorList>
            <person name="Park H."/>
        </authorList>
    </citation>
    <scope>NUCLEOTIDE SEQUENCE [LARGE SCALE GENOMIC DNA]</scope>
    <source>
        <strain evidence="2">DM0001</strain>
        <tissue evidence="2">Muscle</tissue>
    </source>
</reference>
<organism evidence="2 3">
    <name type="scientific">Dissostichus mawsoni</name>
    <name type="common">Antarctic cod</name>
    <dbReference type="NCBI Taxonomy" id="36200"/>
    <lineage>
        <taxon>Eukaryota</taxon>
        <taxon>Metazoa</taxon>
        <taxon>Chordata</taxon>
        <taxon>Craniata</taxon>
        <taxon>Vertebrata</taxon>
        <taxon>Euteleostomi</taxon>
        <taxon>Actinopterygii</taxon>
        <taxon>Neopterygii</taxon>
        <taxon>Teleostei</taxon>
        <taxon>Neoteleostei</taxon>
        <taxon>Acanthomorphata</taxon>
        <taxon>Eupercaria</taxon>
        <taxon>Perciformes</taxon>
        <taxon>Notothenioidei</taxon>
        <taxon>Nototheniidae</taxon>
        <taxon>Dissostichus</taxon>
    </lineage>
</organism>
<evidence type="ECO:0000313" key="3">
    <source>
        <dbReference type="Proteomes" id="UP000518266"/>
    </source>
</evidence>
<sequence>MATLNLYEMTRQDEKADEVVDINDTEKQLDKVKTFIQDSDDMVKQYQTSSQRQDGKKRVKKSFPSHRKKKASK</sequence>
<dbReference type="Proteomes" id="UP000518266">
    <property type="component" value="Unassembled WGS sequence"/>
</dbReference>
<proteinExistence type="predicted"/>